<dbReference type="AlphaFoldDB" id="A0A9P7JF03"/>
<sequence length="87" mass="9954">MVLNKDPGVYHLYNEIEDFVDPVLPISEPPSSLLPETMLTEATKDPEVWRLINKIEDFVDPNLLTLLISSWLNHSYGSVLHHDTLLN</sequence>
<dbReference type="RefSeq" id="XP_041194515.1">
    <property type="nucleotide sequence ID" value="XM_041339925.1"/>
</dbReference>
<evidence type="ECO:0000313" key="2">
    <source>
        <dbReference type="Proteomes" id="UP000807769"/>
    </source>
</evidence>
<organism evidence="1 2">
    <name type="scientific">Suillus subaureus</name>
    <dbReference type="NCBI Taxonomy" id="48587"/>
    <lineage>
        <taxon>Eukaryota</taxon>
        <taxon>Fungi</taxon>
        <taxon>Dikarya</taxon>
        <taxon>Basidiomycota</taxon>
        <taxon>Agaricomycotina</taxon>
        <taxon>Agaricomycetes</taxon>
        <taxon>Agaricomycetidae</taxon>
        <taxon>Boletales</taxon>
        <taxon>Suillineae</taxon>
        <taxon>Suillaceae</taxon>
        <taxon>Suillus</taxon>
    </lineage>
</organism>
<evidence type="ECO:0000313" key="1">
    <source>
        <dbReference type="EMBL" id="KAG1818643.1"/>
    </source>
</evidence>
<protein>
    <submittedName>
        <fullName evidence="1">Uncharacterized protein</fullName>
    </submittedName>
</protein>
<reference evidence="1" key="1">
    <citation type="journal article" date="2020" name="New Phytol.">
        <title>Comparative genomics reveals dynamic genome evolution in host specialist ectomycorrhizal fungi.</title>
        <authorList>
            <person name="Lofgren L.A."/>
            <person name="Nguyen N.H."/>
            <person name="Vilgalys R."/>
            <person name="Ruytinx J."/>
            <person name="Liao H.L."/>
            <person name="Branco S."/>
            <person name="Kuo A."/>
            <person name="LaButti K."/>
            <person name="Lipzen A."/>
            <person name="Andreopoulos W."/>
            <person name="Pangilinan J."/>
            <person name="Riley R."/>
            <person name="Hundley H."/>
            <person name="Na H."/>
            <person name="Barry K."/>
            <person name="Grigoriev I.V."/>
            <person name="Stajich J.E."/>
            <person name="Kennedy P.G."/>
        </authorList>
    </citation>
    <scope>NUCLEOTIDE SEQUENCE</scope>
    <source>
        <strain evidence="1">MN1</strain>
    </source>
</reference>
<dbReference type="Proteomes" id="UP000807769">
    <property type="component" value="Unassembled WGS sequence"/>
</dbReference>
<proteinExistence type="predicted"/>
<dbReference type="GeneID" id="64633941"/>
<keyword evidence="2" id="KW-1185">Reference proteome</keyword>
<dbReference type="EMBL" id="JABBWG010000011">
    <property type="protein sequence ID" value="KAG1818643.1"/>
    <property type="molecule type" value="Genomic_DNA"/>
</dbReference>
<comment type="caution">
    <text evidence="1">The sequence shown here is derived from an EMBL/GenBank/DDBJ whole genome shotgun (WGS) entry which is preliminary data.</text>
</comment>
<gene>
    <name evidence="1" type="ORF">BJ212DRAFT_1479642</name>
</gene>
<accession>A0A9P7JF03</accession>
<name>A0A9P7JF03_9AGAM</name>